<comment type="caution">
    <text evidence="1">The sequence shown here is derived from an EMBL/GenBank/DDBJ whole genome shotgun (WGS) entry which is preliminary data.</text>
</comment>
<sequence length="94" mass="10700">MEKGGSRIDLRRKEGTISDLVNELKTEVTKLPMHDFVQHWQLDQYSKLCNSVPEGWAVATLDFCGKLIVRKTGSAPKFILWIHASDNAPLRHLL</sequence>
<name>A0AAV4A3M4_9GAST</name>
<proteinExistence type="predicted"/>
<organism evidence="1 2">
    <name type="scientific">Plakobranchus ocellatus</name>
    <dbReference type="NCBI Taxonomy" id="259542"/>
    <lineage>
        <taxon>Eukaryota</taxon>
        <taxon>Metazoa</taxon>
        <taxon>Spiralia</taxon>
        <taxon>Lophotrochozoa</taxon>
        <taxon>Mollusca</taxon>
        <taxon>Gastropoda</taxon>
        <taxon>Heterobranchia</taxon>
        <taxon>Euthyneura</taxon>
        <taxon>Panpulmonata</taxon>
        <taxon>Sacoglossa</taxon>
        <taxon>Placobranchoidea</taxon>
        <taxon>Plakobranchidae</taxon>
        <taxon>Plakobranchus</taxon>
    </lineage>
</organism>
<dbReference type="EMBL" id="BLXT01003754">
    <property type="protein sequence ID" value="GFO05861.1"/>
    <property type="molecule type" value="Genomic_DNA"/>
</dbReference>
<protein>
    <submittedName>
        <fullName evidence="1">Uncharacterized protein</fullName>
    </submittedName>
</protein>
<gene>
    <name evidence="1" type="ORF">PoB_003236600</name>
</gene>
<accession>A0AAV4A3M4</accession>
<dbReference type="AlphaFoldDB" id="A0AAV4A3M4"/>
<evidence type="ECO:0000313" key="1">
    <source>
        <dbReference type="EMBL" id="GFO05861.1"/>
    </source>
</evidence>
<evidence type="ECO:0000313" key="2">
    <source>
        <dbReference type="Proteomes" id="UP000735302"/>
    </source>
</evidence>
<keyword evidence="2" id="KW-1185">Reference proteome</keyword>
<dbReference type="Proteomes" id="UP000735302">
    <property type="component" value="Unassembled WGS sequence"/>
</dbReference>
<reference evidence="1 2" key="1">
    <citation type="journal article" date="2021" name="Elife">
        <title>Chloroplast acquisition without the gene transfer in kleptoplastic sea slugs, Plakobranchus ocellatus.</title>
        <authorList>
            <person name="Maeda T."/>
            <person name="Takahashi S."/>
            <person name="Yoshida T."/>
            <person name="Shimamura S."/>
            <person name="Takaki Y."/>
            <person name="Nagai Y."/>
            <person name="Toyoda A."/>
            <person name="Suzuki Y."/>
            <person name="Arimoto A."/>
            <person name="Ishii H."/>
            <person name="Satoh N."/>
            <person name="Nishiyama T."/>
            <person name="Hasebe M."/>
            <person name="Maruyama T."/>
            <person name="Minagawa J."/>
            <person name="Obokata J."/>
            <person name="Shigenobu S."/>
        </authorList>
    </citation>
    <scope>NUCLEOTIDE SEQUENCE [LARGE SCALE GENOMIC DNA]</scope>
</reference>